<dbReference type="AlphaFoldDB" id="A0A9P1CCZ6"/>
<reference evidence="2" key="2">
    <citation type="submission" date="2024-04" db="EMBL/GenBank/DDBJ databases">
        <authorList>
            <person name="Chen Y."/>
            <person name="Shah S."/>
            <person name="Dougan E. K."/>
            <person name="Thang M."/>
            <person name="Chan C."/>
        </authorList>
    </citation>
    <scope>NUCLEOTIDE SEQUENCE [LARGE SCALE GENOMIC DNA]</scope>
</reference>
<dbReference type="OrthoDB" id="204980at2759"/>
<reference evidence="1" key="1">
    <citation type="submission" date="2022-10" db="EMBL/GenBank/DDBJ databases">
        <authorList>
            <person name="Chen Y."/>
            <person name="Dougan E. K."/>
            <person name="Chan C."/>
            <person name="Rhodes N."/>
            <person name="Thang M."/>
        </authorList>
    </citation>
    <scope>NUCLEOTIDE SEQUENCE</scope>
</reference>
<dbReference type="Proteomes" id="UP001152797">
    <property type="component" value="Unassembled WGS sequence"/>
</dbReference>
<dbReference type="EMBL" id="CAMXCT020001368">
    <property type="protein sequence ID" value="CAL1142789.1"/>
    <property type="molecule type" value="Genomic_DNA"/>
</dbReference>
<dbReference type="InterPro" id="IPR014756">
    <property type="entry name" value="Ig_E-set"/>
</dbReference>
<sequence length="136" mass="14863">MAPLPQIVQEKPFSKSQVRVGKGKPLPYGCTQAIKGLNFSILAPDSLAAWFVIEVPSAQENVVTYPGVKGNFLRFQLQSPINRTGNTWHIQIAAPFSLEGLRYGWHIDPEPSDDGEPVFEQPVLDPCARCLSSGGT</sequence>
<dbReference type="EMBL" id="CAMXCT030001368">
    <property type="protein sequence ID" value="CAL4776726.1"/>
    <property type="molecule type" value="Genomic_DNA"/>
</dbReference>
<comment type="caution">
    <text evidence="1">The sequence shown here is derived from an EMBL/GenBank/DDBJ whole genome shotgun (WGS) entry which is preliminary data.</text>
</comment>
<dbReference type="SUPFAM" id="SSF81296">
    <property type="entry name" value="E set domains"/>
    <property type="match status" value="1"/>
</dbReference>
<dbReference type="EMBL" id="CAMXCT010001368">
    <property type="protein sequence ID" value="CAI3989414.1"/>
    <property type="molecule type" value="Genomic_DNA"/>
</dbReference>
<evidence type="ECO:0000313" key="1">
    <source>
        <dbReference type="EMBL" id="CAI3989414.1"/>
    </source>
</evidence>
<keyword evidence="4" id="KW-1185">Reference proteome</keyword>
<dbReference type="Gene3D" id="2.60.40.10">
    <property type="entry name" value="Immunoglobulins"/>
    <property type="match status" value="1"/>
</dbReference>
<evidence type="ECO:0000313" key="3">
    <source>
        <dbReference type="EMBL" id="CAL4776726.1"/>
    </source>
</evidence>
<evidence type="ECO:0000313" key="2">
    <source>
        <dbReference type="EMBL" id="CAL1142789.1"/>
    </source>
</evidence>
<protein>
    <submittedName>
        <fullName evidence="3">1,4-alpha-glucan branching enzyme</fullName>
    </submittedName>
</protein>
<gene>
    <name evidence="1" type="ORF">C1SCF055_LOCUS16491</name>
</gene>
<feature type="non-terminal residue" evidence="1">
    <location>
        <position position="136"/>
    </location>
</feature>
<dbReference type="InterPro" id="IPR013783">
    <property type="entry name" value="Ig-like_fold"/>
</dbReference>
<evidence type="ECO:0000313" key="4">
    <source>
        <dbReference type="Proteomes" id="UP001152797"/>
    </source>
</evidence>
<name>A0A9P1CCZ6_9DINO</name>
<proteinExistence type="predicted"/>
<accession>A0A9P1CCZ6</accession>
<organism evidence="1">
    <name type="scientific">Cladocopium goreaui</name>
    <dbReference type="NCBI Taxonomy" id="2562237"/>
    <lineage>
        <taxon>Eukaryota</taxon>
        <taxon>Sar</taxon>
        <taxon>Alveolata</taxon>
        <taxon>Dinophyceae</taxon>
        <taxon>Suessiales</taxon>
        <taxon>Symbiodiniaceae</taxon>
        <taxon>Cladocopium</taxon>
    </lineage>
</organism>